<dbReference type="EMBL" id="LT629742">
    <property type="protein sequence ID" value="SDS44422.1"/>
    <property type="molecule type" value="Genomic_DNA"/>
</dbReference>
<evidence type="ECO:0008006" key="3">
    <source>
        <dbReference type="Google" id="ProtNLM"/>
    </source>
</evidence>
<proteinExistence type="predicted"/>
<dbReference type="AlphaFoldDB" id="A0A1H1S8Z5"/>
<dbReference type="SUPFAM" id="SSF53474">
    <property type="entry name" value="alpha/beta-Hydrolases"/>
    <property type="match status" value="1"/>
</dbReference>
<protein>
    <recommendedName>
        <fullName evidence="3">Alpha/beta hydrolase</fullName>
    </recommendedName>
</protein>
<accession>A0A1H1S8Z5</accession>
<gene>
    <name evidence="1" type="ORF">SAMN04489834_1493</name>
</gene>
<evidence type="ECO:0000313" key="1">
    <source>
        <dbReference type="EMBL" id="SDS44422.1"/>
    </source>
</evidence>
<evidence type="ECO:0000313" key="2">
    <source>
        <dbReference type="Proteomes" id="UP000181956"/>
    </source>
</evidence>
<dbReference type="STRING" id="412690.SAMN04489834_1493"/>
<dbReference type="Proteomes" id="UP000181956">
    <property type="component" value="Chromosome I"/>
</dbReference>
<reference evidence="2" key="1">
    <citation type="submission" date="2016-10" db="EMBL/GenBank/DDBJ databases">
        <authorList>
            <person name="Varghese N."/>
            <person name="Submissions S."/>
        </authorList>
    </citation>
    <scope>NUCLEOTIDE SEQUENCE [LARGE SCALE GENOMIC DNA]</scope>
    <source>
        <strain evidence="2">DSM 21772</strain>
    </source>
</reference>
<dbReference type="OrthoDB" id="70765at2"/>
<organism evidence="1 2">
    <name type="scientific">Microterricola viridarii</name>
    <dbReference type="NCBI Taxonomy" id="412690"/>
    <lineage>
        <taxon>Bacteria</taxon>
        <taxon>Bacillati</taxon>
        <taxon>Actinomycetota</taxon>
        <taxon>Actinomycetes</taxon>
        <taxon>Micrococcales</taxon>
        <taxon>Microbacteriaceae</taxon>
        <taxon>Microterricola</taxon>
    </lineage>
</organism>
<keyword evidence="2" id="KW-1185">Reference proteome</keyword>
<dbReference type="InterPro" id="IPR029058">
    <property type="entry name" value="AB_hydrolase_fold"/>
</dbReference>
<sequence length="193" mass="19749">MKPTATRWPTPSVVRGTAVILPGSGYSAEMPLLYCAARTLVAVGFDVVSISWPVERDWAQDGVGLVRAGLAAAVEAAGATPDLVVAKSIGALSAEVLPEVPHVLLTPVLAPGYPASLGNATAGERGGVAIGGSRDPLWSAEAARARGFDVVEIADAAHTLEVEGAWRESLEALGRVLEAIELFATRVAAGSAD</sequence>
<name>A0A1H1S8Z5_9MICO</name>
<dbReference type="RefSeq" id="WP_156786273.1">
    <property type="nucleotide sequence ID" value="NZ_LT629742.1"/>
</dbReference>